<dbReference type="InterPro" id="IPR000305">
    <property type="entry name" value="GIY-YIG_endonuc"/>
</dbReference>
<name>A0A832DL63_9BACT</name>
<dbReference type="InterPro" id="IPR035901">
    <property type="entry name" value="GIY-YIG_endonuc_sf"/>
</dbReference>
<dbReference type="PANTHER" id="PTHR34477">
    <property type="entry name" value="UPF0213 PROTEIN YHBQ"/>
    <property type="match status" value="1"/>
</dbReference>
<dbReference type="PROSITE" id="PS50164">
    <property type="entry name" value="GIY_YIG"/>
    <property type="match status" value="1"/>
</dbReference>
<accession>A0A832DL63</accession>
<feature type="domain" description="GIY-YIG" evidence="2">
    <location>
        <begin position="2"/>
        <end position="78"/>
    </location>
</feature>
<dbReference type="Gene3D" id="3.40.1440.10">
    <property type="entry name" value="GIY-YIG endonuclease"/>
    <property type="match status" value="1"/>
</dbReference>
<dbReference type="SMART" id="SM00465">
    <property type="entry name" value="GIYc"/>
    <property type="match status" value="1"/>
</dbReference>
<gene>
    <name evidence="3" type="ORF">ENS56_01615</name>
</gene>
<evidence type="ECO:0000313" key="3">
    <source>
        <dbReference type="EMBL" id="HGT46716.1"/>
    </source>
</evidence>
<proteinExistence type="inferred from homology"/>
<comment type="similarity">
    <text evidence="1">Belongs to the UPF0213 family.</text>
</comment>
<protein>
    <submittedName>
        <fullName evidence="3">GIY-YIG nuclease family protein</fullName>
    </submittedName>
</protein>
<dbReference type="Pfam" id="PF01541">
    <property type="entry name" value="GIY-YIG"/>
    <property type="match status" value="1"/>
</dbReference>
<comment type="caution">
    <text evidence="3">The sequence shown here is derived from an EMBL/GenBank/DDBJ whole genome shotgun (WGS) entry which is preliminary data.</text>
</comment>
<dbReference type="SUPFAM" id="SSF82771">
    <property type="entry name" value="GIY-YIG endonuclease"/>
    <property type="match status" value="1"/>
</dbReference>
<dbReference type="EMBL" id="DSVI01000004">
    <property type="protein sequence ID" value="HGT46716.1"/>
    <property type="molecule type" value="Genomic_DNA"/>
</dbReference>
<evidence type="ECO:0000259" key="2">
    <source>
        <dbReference type="PROSITE" id="PS50164"/>
    </source>
</evidence>
<reference evidence="3" key="1">
    <citation type="journal article" date="2020" name="mSystems">
        <title>Genome- and Community-Level Interaction Insights into Carbon Utilization and Element Cycling Functions of Hydrothermarchaeota in Hydrothermal Sediment.</title>
        <authorList>
            <person name="Zhou Z."/>
            <person name="Liu Y."/>
            <person name="Xu W."/>
            <person name="Pan J."/>
            <person name="Luo Z.H."/>
            <person name="Li M."/>
        </authorList>
    </citation>
    <scope>NUCLEOTIDE SEQUENCE [LARGE SCALE GENOMIC DNA]</scope>
    <source>
        <strain evidence="3">SpSt-500</strain>
    </source>
</reference>
<dbReference type="CDD" id="cd10448">
    <property type="entry name" value="GIY-YIG_unchar_3"/>
    <property type="match status" value="1"/>
</dbReference>
<dbReference type="InterPro" id="IPR050190">
    <property type="entry name" value="UPF0213_domain"/>
</dbReference>
<sequence>MKKYYTYILTNKSNRVLYVGMTNNLLRRVWEHKSKLIEGFTKRYNVDKLVYFESFNTKEEAIKREKQLKSGSRNKKIELINQLNPEWKELFNLEVLYK</sequence>
<dbReference type="AlphaFoldDB" id="A0A832DL63"/>
<organism evidence="3">
    <name type="scientific">Ignavibacterium album</name>
    <dbReference type="NCBI Taxonomy" id="591197"/>
    <lineage>
        <taxon>Bacteria</taxon>
        <taxon>Pseudomonadati</taxon>
        <taxon>Ignavibacteriota</taxon>
        <taxon>Ignavibacteria</taxon>
        <taxon>Ignavibacteriales</taxon>
        <taxon>Ignavibacteriaceae</taxon>
        <taxon>Ignavibacterium</taxon>
    </lineage>
</organism>
<evidence type="ECO:0000256" key="1">
    <source>
        <dbReference type="ARBA" id="ARBA00007435"/>
    </source>
</evidence>
<dbReference type="PANTHER" id="PTHR34477:SF5">
    <property type="entry name" value="BSL5627 PROTEIN"/>
    <property type="match status" value="1"/>
</dbReference>